<dbReference type="PROSITE" id="PS50097">
    <property type="entry name" value="BTB"/>
    <property type="match status" value="1"/>
</dbReference>
<evidence type="ECO:0000313" key="2">
    <source>
        <dbReference type="EMBL" id="KAJ6236422.1"/>
    </source>
</evidence>
<dbReference type="PANTHER" id="PTHR45982">
    <property type="entry name" value="REGULATOR OF CHROMOSOME CONDENSATION"/>
    <property type="match status" value="1"/>
</dbReference>
<reference evidence="2" key="1">
    <citation type="submission" date="2022-08" db="EMBL/GenBank/DDBJ databases">
        <title>Novel sulfate-reducing endosymbionts in the free-living metamonad Anaeramoeba.</title>
        <authorList>
            <person name="Jerlstrom-Hultqvist J."/>
            <person name="Cepicka I."/>
            <person name="Gallot-Lavallee L."/>
            <person name="Salas-Leiva D."/>
            <person name="Curtis B.A."/>
            <person name="Zahonova K."/>
            <person name="Pipaliya S."/>
            <person name="Dacks J."/>
            <person name="Roger A.J."/>
        </authorList>
    </citation>
    <scope>NUCLEOTIDE SEQUENCE</scope>
    <source>
        <strain evidence="2">Schooner1</strain>
    </source>
</reference>
<keyword evidence="3" id="KW-1185">Reference proteome</keyword>
<evidence type="ECO:0000259" key="1">
    <source>
        <dbReference type="PROSITE" id="PS50097"/>
    </source>
</evidence>
<dbReference type="CDD" id="cd18186">
    <property type="entry name" value="BTB_POZ_ZBTB_KLHL-like"/>
    <property type="match status" value="1"/>
</dbReference>
<accession>A0ABQ8XUZ8</accession>
<dbReference type="InterPro" id="IPR000210">
    <property type="entry name" value="BTB/POZ_dom"/>
</dbReference>
<dbReference type="Pfam" id="PF00651">
    <property type="entry name" value="BTB"/>
    <property type="match status" value="1"/>
</dbReference>
<dbReference type="InterPro" id="IPR011333">
    <property type="entry name" value="SKP1/BTB/POZ_sf"/>
</dbReference>
<gene>
    <name evidence="2" type="ORF">M0813_27809</name>
</gene>
<proteinExistence type="predicted"/>
<sequence>MQTKKSAWGWGKNYEKMILKDSTPKLVTPTLLDVQNIKLICSRSDQTLFLFEDGKLIERGKQTEIIHQIPEGVEITQIVSSYYHFLLLGSKGELFGLGDGGSGRFGTKSNTSVKSITRLKHGVSGKIISVQAGVMQSYFLYENGDLYSSGYNSTEGKCGNNSTATVMTPVCIERNVNKVFCGPYGYTFFCVKDNKILLGCGNNSKGQLAIDSMDKNQKKLVNIKFDSPENIVDIRTGYSHSLLLDTFGQVFGSGEHKSLGIKGSGIYQKFEKLDFKNNFITQISCGCHQNLALTTSQEVYVFGSGNNDSDLGIKGLSFTEPVKVKLDPLSCGSLNIHCGSFSTFVWETDNLSMGNDLIEFYKSKKFGDCKIDIFPVNKIFIEKRTGKTINEIQKYLETQSTQDEINIFLEWVYSGWVSKKSVIETICRGLGIENYLQKSLKDDILALYKDEDSKDFTILVKIDDDDYEEEEEEEEEFEEIPVHKFLLAARCGLFREMFQNVNTVSNSVKDFSGKSIDTIEVFIKYLYTGMIELTADNDPEEIVEELADAGEYYQLTNVSDIESQLQLIKKNLL</sequence>
<dbReference type="SUPFAM" id="SSF54695">
    <property type="entry name" value="POZ domain"/>
    <property type="match status" value="1"/>
</dbReference>
<protein>
    <recommendedName>
        <fullName evidence="1">BTB domain-containing protein</fullName>
    </recommendedName>
</protein>
<dbReference type="InterPro" id="IPR009091">
    <property type="entry name" value="RCC1/BLIP-II"/>
</dbReference>
<comment type="caution">
    <text evidence="2">The sequence shown here is derived from an EMBL/GenBank/DDBJ whole genome shotgun (WGS) entry which is preliminary data.</text>
</comment>
<evidence type="ECO:0000313" key="3">
    <source>
        <dbReference type="Proteomes" id="UP001150062"/>
    </source>
</evidence>
<dbReference type="InterPro" id="IPR051553">
    <property type="entry name" value="Ran_GTPase-activating"/>
</dbReference>
<dbReference type="Proteomes" id="UP001150062">
    <property type="component" value="Unassembled WGS sequence"/>
</dbReference>
<dbReference type="Gene3D" id="2.130.10.30">
    <property type="entry name" value="Regulator of chromosome condensation 1/beta-lactamase-inhibitor protein II"/>
    <property type="match status" value="1"/>
</dbReference>
<name>A0ABQ8XUZ8_9EUKA</name>
<dbReference type="PANTHER" id="PTHR45982:SF1">
    <property type="entry name" value="REGULATOR OF CHROMOSOME CONDENSATION"/>
    <property type="match status" value="1"/>
</dbReference>
<dbReference type="Gene3D" id="3.30.710.10">
    <property type="entry name" value="Potassium Channel Kv1.1, Chain A"/>
    <property type="match status" value="1"/>
</dbReference>
<feature type="domain" description="BTB" evidence="1">
    <location>
        <begin position="454"/>
        <end position="535"/>
    </location>
</feature>
<dbReference type="EMBL" id="JAOAOG010000243">
    <property type="protein sequence ID" value="KAJ6236422.1"/>
    <property type="molecule type" value="Genomic_DNA"/>
</dbReference>
<dbReference type="SMART" id="SM00225">
    <property type="entry name" value="BTB"/>
    <property type="match status" value="1"/>
</dbReference>
<dbReference type="SUPFAM" id="SSF50985">
    <property type="entry name" value="RCC1/BLIP-II"/>
    <property type="match status" value="1"/>
</dbReference>
<organism evidence="2 3">
    <name type="scientific">Anaeramoeba flamelloides</name>
    <dbReference type="NCBI Taxonomy" id="1746091"/>
    <lineage>
        <taxon>Eukaryota</taxon>
        <taxon>Metamonada</taxon>
        <taxon>Anaeramoebidae</taxon>
        <taxon>Anaeramoeba</taxon>
    </lineage>
</organism>